<name>A0ABD3TW11_9LAMI</name>
<dbReference type="Pfam" id="PF12928">
    <property type="entry name" value="tRNA_int_end_N2"/>
    <property type="match status" value="1"/>
</dbReference>
<dbReference type="InterPro" id="IPR007231">
    <property type="entry name" value="Nucleoporin_int_Nup93/Nic96"/>
</dbReference>
<feature type="transmembrane region" description="Helical" evidence="4">
    <location>
        <begin position="252"/>
        <end position="272"/>
    </location>
</feature>
<feature type="transmembrane region" description="Helical" evidence="4">
    <location>
        <begin position="60"/>
        <end position="87"/>
    </location>
</feature>
<dbReference type="InterPro" id="IPR004853">
    <property type="entry name" value="Sugar_P_trans_dom"/>
</dbReference>
<dbReference type="InterPro" id="IPR024336">
    <property type="entry name" value="tRNA_splic_suSen54_N"/>
</dbReference>
<feature type="transmembrane region" description="Helical" evidence="4">
    <location>
        <begin position="214"/>
        <end position="232"/>
    </location>
</feature>
<dbReference type="PANTHER" id="PTHR11225">
    <property type="entry name" value="NUCLEAR PORE COMPLEX PROTEIN NUP93 NUCLEOPORIN NUP93 DEAD EYE PROTEIN"/>
    <property type="match status" value="1"/>
</dbReference>
<dbReference type="GO" id="GO:0005635">
    <property type="term" value="C:nuclear envelope"/>
    <property type="evidence" value="ECO:0007669"/>
    <property type="project" value="UniProtKB-SubCell"/>
</dbReference>
<keyword evidence="8" id="KW-1185">Reference proteome</keyword>
<feature type="transmembrane region" description="Helical" evidence="4">
    <location>
        <begin position="176"/>
        <end position="193"/>
    </location>
</feature>
<evidence type="ECO:0000256" key="1">
    <source>
        <dbReference type="ARBA" id="ARBA00004259"/>
    </source>
</evidence>
<keyword evidence="4" id="KW-0472">Membrane</keyword>
<keyword evidence="4" id="KW-0812">Transmembrane</keyword>
<comment type="subcellular location">
    <subcellularLocation>
        <location evidence="1">Nucleus envelope</location>
    </subcellularLocation>
</comment>
<evidence type="ECO:0000256" key="3">
    <source>
        <dbReference type="ARBA" id="ARBA00023242"/>
    </source>
</evidence>
<evidence type="ECO:0000256" key="4">
    <source>
        <dbReference type="SAM" id="Phobius"/>
    </source>
</evidence>
<feature type="transmembrane region" description="Helical" evidence="4">
    <location>
        <begin position="126"/>
        <end position="146"/>
    </location>
</feature>
<feature type="transmembrane region" description="Helical" evidence="4">
    <location>
        <begin position="153"/>
        <end position="170"/>
    </location>
</feature>
<organism evidence="7 8">
    <name type="scientific">Penstemon smallii</name>
    <dbReference type="NCBI Taxonomy" id="265156"/>
    <lineage>
        <taxon>Eukaryota</taxon>
        <taxon>Viridiplantae</taxon>
        <taxon>Streptophyta</taxon>
        <taxon>Embryophyta</taxon>
        <taxon>Tracheophyta</taxon>
        <taxon>Spermatophyta</taxon>
        <taxon>Magnoliopsida</taxon>
        <taxon>eudicotyledons</taxon>
        <taxon>Gunneridae</taxon>
        <taxon>Pentapetalae</taxon>
        <taxon>asterids</taxon>
        <taxon>lamiids</taxon>
        <taxon>Lamiales</taxon>
        <taxon>Plantaginaceae</taxon>
        <taxon>Cheloneae</taxon>
        <taxon>Penstemon</taxon>
    </lineage>
</organism>
<feature type="domain" description="tRNA-splicing endonuclease subunit Sen54 N-terminal" evidence="6">
    <location>
        <begin position="1268"/>
        <end position="1323"/>
    </location>
</feature>
<dbReference type="EMBL" id="JBJXBP010000003">
    <property type="protein sequence ID" value="KAL3841277.1"/>
    <property type="molecule type" value="Genomic_DNA"/>
</dbReference>
<feature type="domain" description="Sugar phosphate transporter" evidence="5">
    <location>
        <begin position="33"/>
        <end position="318"/>
    </location>
</feature>
<evidence type="ECO:0000256" key="2">
    <source>
        <dbReference type="ARBA" id="ARBA00010186"/>
    </source>
</evidence>
<dbReference type="Pfam" id="PF03151">
    <property type="entry name" value="TPT"/>
    <property type="match status" value="1"/>
</dbReference>
<keyword evidence="3" id="KW-0539">Nucleus</keyword>
<accession>A0ABD3TW11</accession>
<comment type="caution">
    <text evidence="7">The sequence shown here is derived from an EMBL/GenBank/DDBJ whole genome shotgun (WGS) entry which is preliminary data.</text>
</comment>
<protein>
    <submittedName>
        <fullName evidence="7">Uncharacterized protein</fullName>
    </submittedName>
</protein>
<sequence length="1488" mass="165734">MKNNTKKKKKKKTIMASMSSSSSAASKKQAIFITCLIILWYSTNIGVLLLNKFLLSNYGFAYPIFLTMCHMSACAVLSYISIMFLKIVPIQRIKSRSQFFRIATLSIVFCGSVVGGNISLRYLPVSFNQAVGATTPFFTALFAYFMTLKKEAWITYACLVPVVAGVVIASGGEPSFHLYGFIMCISATAARAFKSVLQGVLLSNEGEKLNSMNLMLYMSPIAVVVLLPAALVMEPNVLEVVVSLGMEHKYMWILLLINSTMAYGANLCNFLVTKHTSALTLQVLGNAKGAVAVVISILLFRNPVTFIGIAGYTMTVMGLQNPHSLSSFCACTVLQFLPTLATNAECVVRVFFNPTMANDMDMSGWTDLLHSSSKLLEQAAPSAQFPPLQRNLDQLEALSKKLKSKTLRTETPSQSIAATRLLAREGLNAEQLARDLKSFELKTTFEDVFPAEATTVEEYLQQVREMAMLSAVQEAQKDNLRSFNDYMMSVLEEDWQKEKRDFLHSLSRISTLPRTNIKDSGSGISRQGQIVPMTSSPQISYRSSSMDHSPDANTPVIEKKASVYADVVKNLNSATERGLPFKPASAFKNAYESLKLESGAKSVSMLKIWHLIMTLMGEDPTLQRNVSRRMSLVLGARRHLEWGHEKYVMDMIQSHSAQAALGGAVGNLQRIRAFLRIRLRDYGVLDFDAGDFRRQPPIDTTWQQIYFCLRTGYYDDAREVARTSRVSQQFTPLLAEWISSGGMVSAETAASASEECEKILRMVDRVGRASYDKKKFMLYAIISGSRRLIDRLLRELPTVFNTIEDFLWFMLSAVRDSSGGSSSSVALNDGLSPYTLEDLQAYLNKFEPSYYTKNGKDPLVYPYVLLLSIQQLRAVLHLSKDIGDEGYSVDAVHISIVLAYFGTLTEDSRSGEKLGVMDAFAETSSIIKQYGAAYLRHGDLLMALEYYVQAAAAVGGGQLSRISRGNVDQQRQRTLMLKQLLTEILLRDGGIPLLLGSRGGGEEGQLGRFLTDGETRQQFLLEAARKCQDAGLYDKSVDIQKRVGAFSAALDTINKCLSEAISALSRGRLDGESNINGLILSGNEILETFKYFPEISPQERANVMEQHTVLRQLEAILAIHKLARSGNQLDALREVAKLPFLPFDPRAPDFAPDVIQNLSPHVQVCVPGLLKDALNCLDNVADTDGSLRALRTKIANFLANNLNRNWPRELYEKCLKFHVAESLEVNDIERLDYPVGTYVISDSASEGYADDSDDELFYASGDTHELQFRKKASKARWIEELGMAQVLEKKGRMWTTTGITRGGKTYCSIEETLFLSEIGALDVLSAEDTILPLSNIYEKLAEDKNRDGCSWESFEVYRHLKFFGYVVGRYGIPWSLKNMKDQESLAESNRTTSEESGDNSSITWMFSNLLFSETRPIFDVYSPNSKFKKSSPGSPLFVLFLISGQPPPKQEIKDLEAHYKGSTLKFCNVEHGRVSFWSFTKVELPVLP</sequence>
<feature type="transmembrane region" description="Helical" evidence="4">
    <location>
        <begin position="99"/>
        <end position="120"/>
    </location>
</feature>
<dbReference type="Proteomes" id="UP001634393">
    <property type="component" value="Unassembled WGS sequence"/>
</dbReference>
<proteinExistence type="inferred from homology"/>
<comment type="similarity">
    <text evidence="2">Belongs to the nucleoporin interacting component (NIC) family.</text>
</comment>
<dbReference type="Pfam" id="PF04097">
    <property type="entry name" value="Nic96"/>
    <property type="match status" value="1"/>
</dbReference>
<reference evidence="7 8" key="1">
    <citation type="submission" date="2024-12" db="EMBL/GenBank/DDBJ databases">
        <title>The unique morphological basis and parallel evolutionary history of personate flowers in Penstemon.</title>
        <authorList>
            <person name="Depatie T.H."/>
            <person name="Wessinger C.A."/>
        </authorList>
    </citation>
    <scope>NUCLEOTIDE SEQUENCE [LARGE SCALE GENOMIC DNA]</scope>
    <source>
        <strain evidence="7">WTNN_2</strain>
        <tissue evidence="7">Leaf</tissue>
    </source>
</reference>
<dbReference type="PANTHER" id="PTHR11225:SF4">
    <property type="entry name" value="NUCLEAR PORE COMPLEX PROTEIN NUP93"/>
    <property type="match status" value="1"/>
</dbReference>
<evidence type="ECO:0000313" key="8">
    <source>
        <dbReference type="Proteomes" id="UP001634393"/>
    </source>
</evidence>
<evidence type="ECO:0000259" key="6">
    <source>
        <dbReference type="Pfam" id="PF12928"/>
    </source>
</evidence>
<gene>
    <name evidence="7" type="ORF">ACJIZ3_025868</name>
</gene>
<evidence type="ECO:0000259" key="5">
    <source>
        <dbReference type="Pfam" id="PF03151"/>
    </source>
</evidence>
<evidence type="ECO:0000313" key="7">
    <source>
        <dbReference type="EMBL" id="KAL3841277.1"/>
    </source>
</evidence>
<keyword evidence="4" id="KW-1133">Transmembrane helix</keyword>